<dbReference type="GO" id="GO:0012505">
    <property type="term" value="C:endomembrane system"/>
    <property type="evidence" value="ECO:0007669"/>
    <property type="project" value="UniProtKB-SubCell"/>
</dbReference>
<feature type="domain" description="AP complex mu/sigma subunit" evidence="7">
    <location>
        <begin position="105"/>
        <end position="152"/>
    </location>
</feature>
<evidence type="ECO:0000256" key="3">
    <source>
        <dbReference type="ARBA" id="ARBA00022448"/>
    </source>
</evidence>
<reference evidence="8" key="1">
    <citation type="submission" date="2013-08" db="EMBL/GenBank/DDBJ databases">
        <title>Gene expansion shapes genome architecture in the human pathogen Lichtheimia corymbifera: an evolutionary genomics analysis in the ancient terrestrial Mucorales (Mucoromycotina).</title>
        <authorList>
            <person name="Schwartze V.U."/>
            <person name="Winter S."/>
            <person name="Shelest E."/>
            <person name="Marcet-Houben M."/>
            <person name="Horn F."/>
            <person name="Wehner S."/>
            <person name="Hoffmann K."/>
            <person name="Riege K."/>
            <person name="Sammeth M."/>
            <person name="Nowrousian M."/>
            <person name="Valiante V."/>
            <person name="Linde J."/>
            <person name="Jacobsen I.D."/>
            <person name="Marz M."/>
            <person name="Brakhage A.A."/>
            <person name="Gabaldon T."/>
            <person name="Bocker S."/>
            <person name="Voigt K."/>
        </authorList>
    </citation>
    <scope>NUCLEOTIDE SEQUENCE [LARGE SCALE GENOMIC DNA]</scope>
    <source>
        <strain evidence="8">FSU 9682</strain>
    </source>
</reference>
<dbReference type="VEuPathDB" id="FungiDB:LCOR_02706.1"/>
<dbReference type="GO" id="GO:0015031">
    <property type="term" value="P:protein transport"/>
    <property type="evidence" value="ECO:0007669"/>
    <property type="project" value="UniProtKB-KW"/>
</dbReference>
<name>A0A068RQ36_9FUNG</name>
<evidence type="ECO:0000259" key="7">
    <source>
        <dbReference type="Pfam" id="PF01217"/>
    </source>
</evidence>
<evidence type="ECO:0000256" key="6">
    <source>
        <dbReference type="SAM" id="MobiDB-lite"/>
    </source>
</evidence>
<organism evidence="8 9">
    <name type="scientific">Lichtheimia corymbifera JMRC:FSU:9682</name>
    <dbReference type="NCBI Taxonomy" id="1263082"/>
    <lineage>
        <taxon>Eukaryota</taxon>
        <taxon>Fungi</taxon>
        <taxon>Fungi incertae sedis</taxon>
        <taxon>Mucoromycota</taxon>
        <taxon>Mucoromycotina</taxon>
        <taxon>Mucoromycetes</taxon>
        <taxon>Mucorales</taxon>
        <taxon>Lichtheimiaceae</taxon>
        <taxon>Lichtheimia</taxon>
    </lineage>
</organism>
<feature type="compositionally biased region" description="Polar residues" evidence="6">
    <location>
        <begin position="51"/>
        <end position="65"/>
    </location>
</feature>
<accession>A0A068RQ36</accession>
<keyword evidence="5" id="KW-0472">Membrane</keyword>
<keyword evidence="9" id="KW-1185">Reference proteome</keyword>
<dbReference type="Pfam" id="PF01217">
    <property type="entry name" value="Clat_adaptor_s"/>
    <property type="match status" value="1"/>
</dbReference>
<evidence type="ECO:0000256" key="4">
    <source>
        <dbReference type="ARBA" id="ARBA00022927"/>
    </source>
</evidence>
<dbReference type="Gene3D" id="3.30.450.60">
    <property type="match status" value="1"/>
</dbReference>
<comment type="similarity">
    <text evidence="2">Belongs to the adaptor complexes small subunit family.</text>
</comment>
<dbReference type="AlphaFoldDB" id="A0A068RQ36"/>
<comment type="subcellular location">
    <subcellularLocation>
        <location evidence="1">Endomembrane system</location>
    </subcellularLocation>
</comment>
<dbReference type="InterPro" id="IPR011012">
    <property type="entry name" value="Longin-like_dom_sf"/>
</dbReference>
<gene>
    <name evidence="8" type="ORF">LCOR_02706.1</name>
</gene>
<dbReference type="InterPro" id="IPR016635">
    <property type="entry name" value="AP_complex_ssu"/>
</dbReference>
<sequence>MEKVCGYPKVIYISLVQEAVYYFCGCENQYRCRAKPSTQLYKPHPRRNGNKLASSRQPSGQSSVDQMVHYHPSQGKAKDRQGCNTIGTCATSENVQLFGIQRPKDCLSKVCELDLIFNFQKAYFILDELIIAGEMQETSKKSVLRVITQQDQFEDQEVNEQKSG</sequence>
<dbReference type="PANTHER" id="PTHR11753">
    <property type="entry name" value="ADAPTOR COMPLEXES SMALL SUBUNIT FAMILY"/>
    <property type="match status" value="1"/>
</dbReference>
<evidence type="ECO:0000313" key="9">
    <source>
        <dbReference type="Proteomes" id="UP000027586"/>
    </source>
</evidence>
<evidence type="ECO:0000313" key="8">
    <source>
        <dbReference type="EMBL" id="CDH51041.1"/>
    </source>
</evidence>
<protein>
    <submittedName>
        <fullName evidence="8">Clathrin coat assembly protein ap19</fullName>
    </submittedName>
</protein>
<dbReference type="SUPFAM" id="SSF64356">
    <property type="entry name" value="SNARE-like"/>
    <property type="match status" value="1"/>
</dbReference>
<dbReference type="Proteomes" id="UP000027586">
    <property type="component" value="Unassembled WGS sequence"/>
</dbReference>
<feature type="region of interest" description="Disordered" evidence="6">
    <location>
        <begin position="39"/>
        <end position="79"/>
    </location>
</feature>
<dbReference type="OrthoDB" id="371463at2759"/>
<dbReference type="EMBL" id="CBTN010000008">
    <property type="protein sequence ID" value="CDH51041.1"/>
    <property type="molecule type" value="Genomic_DNA"/>
</dbReference>
<evidence type="ECO:0000256" key="2">
    <source>
        <dbReference type="ARBA" id="ARBA00006972"/>
    </source>
</evidence>
<keyword evidence="4" id="KW-0653">Protein transport</keyword>
<dbReference type="InterPro" id="IPR022775">
    <property type="entry name" value="AP_mu_sigma_su"/>
</dbReference>
<evidence type="ECO:0000256" key="5">
    <source>
        <dbReference type="ARBA" id="ARBA00023136"/>
    </source>
</evidence>
<evidence type="ECO:0000256" key="1">
    <source>
        <dbReference type="ARBA" id="ARBA00004308"/>
    </source>
</evidence>
<comment type="caution">
    <text evidence="8">The sequence shown here is derived from an EMBL/GenBank/DDBJ whole genome shotgun (WGS) entry which is preliminary data.</text>
</comment>
<proteinExistence type="inferred from homology"/>
<keyword evidence="3" id="KW-0813">Transport</keyword>